<dbReference type="EMBL" id="JAINVZ010000006">
    <property type="protein sequence ID" value="MBY8885522.1"/>
    <property type="molecule type" value="Genomic_DNA"/>
</dbReference>
<comment type="caution">
    <text evidence="1">The sequence shown here is derived from an EMBL/GenBank/DDBJ whole genome shotgun (WGS) entry which is preliminary data.</text>
</comment>
<dbReference type="Proteomes" id="UP001198565">
    <property type="component" value="Unassembled WGS sequence"/>
</dbReference>
<evidence type="ECO:0000313" key="1">
    <source>
        <dbReference type="EMBL" id="MBY8885522.1"/>
    </source>
</evidence>
<organism evidence="1 2">
    <name type="scientific">Streptantibioticus parmotrematis</name>
    <dbReference type="NCBI Taxonomy" id="2873249"/>
    <lineage>
        <taxon>Bacteria</taxon>
        <taxon>Bacillati</taxon>
        <taxon>Actinomycetota</taxon>
        <taxon>Actinomycetes</taxon>
        <taxon>Kitasatosporales</taxon>
        <taxon>Streptomycetaceae</taxon>
        <taxon>Streptantibioticus</taxon>
    </lineage>
</organism>
<keyword evidence="2" id="KW-1185">Reference proteome</keyword>
<name>A0ABS7QQQ8_9ACTN</name>
<evidence type="ECO:0000313" key="2">
    <source>
        <dbReference type="Proteomes" id="UP001198565"/>
    </source>
</evidence>
<proteinExistence type="predicted"/>
<reference evidence="1 2" key="1">
    <citation type="submission" date="2021-08" db="EMBL/GenBank/DDBJ databases">
        <title>Streptomyces sp. PTM05 isolated from lichen.</title>
        <authorList>
            <person name="Somphong A."/>
            <person name="Phongsopitanun W."/>
            <person name="Tanasupawat S."/>
        </authorList>
    </citation>
    <scope>NUCLEOTIDE SEQUENCE [LARGE SCALE GENOMIC DNA]</scope>
    <source>
        <strain evidence="1 2">Ptm05</strain>
    </source>
</reference>
<dbReference type="RefSeq" id="WP_222976971.1">
    <property type="nucleotide sequence ID" value="NZ_JAINVZ010000006.1"/>
</dbReference>
<protein>
    <submittedName>
        <fullName evidence="1">Uncharacterized protein</fullName>
    </submittedName>
</protein>
<sequence>MVLLSRGARRRATAERWDTWRPKARVLGVVRTLTSATRLLDVLTLLRPEDDVEVTYTVNPGSAFAAGLDEYLTAVGARVLPWREAVRQRFDLAVACTVNASMHRLRAPLMVLPHGAGYNRLVRETTGDAVSPAGLSRRELTRFGKVVPAVIGVSHEEQVQRLASVCPRAVPRAVVVGDWCFDRITASVPRRDEYRRSLGLRGDRKLVVLHSTWGEHSLIGSRPDLPLRLVTALPVDEYAVAAVLHPNVWARVGELGVRGRLADALDAGLMLVPAQEGWRAATIACDVVIGDHGSTTFYASSADRVTLLAATGLAELDPVSPAARFALRTPRLDPDGDLFEQVRQGIEHHKPDSAREITEAQLGAPGRAGEILRRNIYGFLAHRGVTVPDAPPRPRPVPAPWPVRQAVPVAYDVTGLRLDDGTVGVRRRPVAPEPPDEPRGFLAVTDLDTHPRRAHSAEVVARTVVDAELPPAEWLERKAAQLPGVDVLVAALGPDRCLLRLRDGTLLEARAAQALGAAHRVLDPVLLGCAVHLRRLADPAARAASYLTGEGLRVRTGERVLPVDFTEGPA</sequence>
<accession>A0ABS7QQQ8</accession>
<gene>
    <name evidence="1" type="ORF">K7472_11755</name>
</gene>